<feature type="domain" description="DUF4352" evidence="3">
    <location>
        <begin position="35"/>
        <end position="132"/>
    </location>
</feature>
<dbReference type="InterPro" id="IPR029051">
    <property type="entry name" value="DUF4352"/>
</dbReference>
<dbReference type="PROSITE" id="PS51257">
    <property type="entry name" value="PROKAR_LIPOPROTEIN"/>
    <property type="match status" value="1"/>
</dbReference>
<dbReference type="Proteomes" id="UP000569903">
    <property type="component" value="Unassembled WGS sequence"/>
</dbReference>
<comment type="caution">
    <text evidence="4">The sequence shown here is derived from an EMBL/GenBank/DDBJ whole genome shotgun (WGS) entry which is preliminary data.</text>
</comment>
<sequence>MKRLTLVALVLITAMFIAACGQTKDEVKDDRSTKTYQNIDFEVKDVKATQKGNDGKKGMVRIEMSIENNDVAEVGVGGGDFKVKPDGGKEIEVAPGTANFGDMIKPGKVLAGKITYEIPADTKSFELLYQPDGKKTELSWELAVPENK</sequence>
<dbReference type="InterPro" id="IPR029050">
    <property type="entry name" value="Immunoprotect_excell_Ig-like"/>
</dbReference>
<proteinExistence type="predicted"/>
<dbReference type="EMBL" id="JAARQN010000002">
    <property type="protein sequence ID" value="MBC1456936.1"/>
    <property type="molecule type" value="Genomic_DNA"/>
</dbReference>
<feature type="signal peptide" evidence="2">
    <location>
        <begin position="1"/>
        <end position="19"/>
    </location>
</feature>
<evidence type="ECO:0000256" key="1">
    <source>
        <dbReference type="ARBA" id="ARBA00022729"/>
    </source>
</evidence>
<feature type="chain" id="PRO_5038437996" evidence="2">
    <location>
        <begin position="20"/>
        <end position="148"/>
    </location>
</feature>
<evidence type="ECO:0000313" key="5">
    <source>
        <dbReference type="Proteomes" id="UP000569903"/>
    </source>
</evidence>
<organism evidence="4 5">
    <name type="scientific">Listeria newyorkensis</name>
    <dbReference type="NCBI Taxonomy" id="1497681"/>
    <lineage>
        <taxon>Bacteria</taxon>
        <taxon>Bacillati</taxon>
        <taxon>Bacillota</taxon>
        <taxon>Bacilli</taxon>
        <taxon>Bacillales</taxon>
        <taxon>Listeriaceae</taxon>
        <taxon>Listeria</taxon>
    </lineage>
</organism>
<gene>
    <name evidence="4" type="ORF">HB850_04150</name>
</gene>
<dbReference type="Pfam" id="PF11611">
    <property type="entry name" value="DUF4352"/>
    <property type="match status" value="1"/>
</dbReference>
<keyword evidence="1 2" id="KW-0732">Signal</keyword>
<reference evidence="4 5" key="1">
    <citation type="submission" date="2020-03" db="EMBL/GenBank/DDBJ databases">
        <title>Soil Listeria distribution.</title>
        <authorList>
            <person name="Liao J."/>
            <person name="Wiedmann M."/>
        </authorList>
    </citation>
    <scope>NUCLEOTIDE SEQUENCE [LARGE SCALE GENOMIC DNA]</scope>
    <source>
        <strain evidence="4 5">FSL L7-1614</strain>
    </source>
</reference>
<protein>
    <submittedName>
        <fullName evidence="4">DUF4352 domain-containing protein</fullName>
    </submittedName>
</protein>
<evidence type="ECO:0000259" key="3">
    <source>
        <dbReference type="Pfam" id="PF11611"/>
    </source>
</evidence>
<evidence type="ECO:0000313" key="4">
    <source>
        <dbReference type="EMBL" id="MBC1456936.1"/>
    </source>
</evidence>
<dbReference type="RefSeq" id="WP_185388313.1">
    <property type="nucleotide sequence ID" value="NZ_JAARQN010000002.1"/>
</dbReference>
<name>A0A841YWH0_9LIST</name>
<dbReference type="AlphaFoldDB" id="A0A841YWH0"/>
<accession>A0A841YWH0</accession>
<evidence type="ECO:0000256" key="2">
    <source>
        <dbReference type="SAM" id="SignalP"/>
    </source>
</evidence>
<dbReference type="Gene3D" id="2.60.40.1240">
    <property type="match status" value="1"/>
</dbReference>